<proteinExistence type="predicted"/>
<comment type="caution">
    <text evidence="4">The sequence shown here is derived from an EMBL/GenBank/DDBJ whole genome shotgun (WGS) entry which is preliminary data.</text>
</comment>
<keyword evidence="1" id="KW-0812">Transmembrane</keyword>
<name>A0ABR7KJ15_9FIRM</name>
<dbReference type="InterPro" id="IPR016747">
    <property type="entry name" value="Phosphotransbutyrylase"/>
</dbReference>
<dbReference type="InterPro" id="IPR006976">
    <property type="entry name" value="VanZ-like"/>
</dbReference>
<keyword evidence="5" id="KW-1185">Reference proteome</keyword>
<organism evidence="4 5">
    <name type="scientific">Holdemanella hominis</name>
    <dbReference type="NCBI Taxonomy" id="2764327"/>
    <lineage>
        <taxon>Bacteria</taxon>
        <taxon>Bacillati</taxon>
        <taxon>Bacillota</taxon>
        <taxon>Erysipelotrichia</taxon>
        <taxon>Erysipelotrichales</taxon>
        <taxon>Erysipelotrichaceae</taxon>
        <taxon>Holdemanella</taxon>
    </lineage>
</organism>
<gene>
    <name evidence="4" type="ORF">H8911_08225</name>
</gene>
<protein>
    <submittedName>
        <fullName evidence="4">VanZ family protein</fullName>
    </submittedName>
</protein>
<evidence type="ECO:0000259" key="3">
    <source>
        <dbReference type="Pfam" id="PF04892"/>
    </source>
</evidence>
<dbReference type="Proteomes" id="UP000649075">
    <property type="component" value="Unassembled WGS sequence"/>
</dbReference>
<dbReference type="EMBL" id="JACRWH010000035">
    <property type="protein sequence ID" value="MBC6012721.1"/>
    <property type="molecule type" value="Genomic_DNA"/>
</dbReference>
<evidence type="ECO:0000313" key="5">
    <source>
        <dbReference type="Proteomes" id="UP000649075"/>
    </source>
</evidence>
<keyword evidence="2" id="KW-0732">Signal</keyword>
<feature type="transmembrane region" description="Helical" evidence="1">
    <location>
        <begin position="49"/>
        <end position="66"/>
    </location>
</feature>
<evidence type="ECO:0000256" key="1">
    <source>
        <dbReference type="SAM" id="Phobius"/>
    </source>
</evidence>
<sequence length="133" mass="15273">MKKHIFTIFTICNMLLIFYFSSQNAAQSTQTSAWFLQFLPFSMHIVRKLAHFTIYAMLGFNTFYMYKSYGVKHSALYALVTCILYACSDEWHQSFVSGRSPQITDICIDTCGALSLILLNIGLIRWKSSQKAL</sequence>
<dbReference type="PIRSF" id="PIRSF019083">
    <property type="entry name" value="UCP019083_VanZ"/>
    <property type="match status" value="1"/>
</dbReference>
<keyword evidence="1" id="KW-1133">Transmembrane helix</keyword>
<dbReference type="RefSeq" id="WP_186999311.1">
    <property type="nucleotide sequence ID" value="NZ_JACRWH010000035.1"/>
</dbReference>
<accession>A0ABR7KJ15</accession>
<feature type="chain" id="PRO_5045086968" evidence="2">
    <location>
        <begin position="26"/>
        <end position="133"/>
    </location>
</feature>
<feature type="domain" description="VanZ-like" evidence="3">
    <location>
        <begin position="6"/>
        <end position="119"/>
    </location>
</feature>
<keyword evidence="1" id="KW-0472">Membrane</keyword>
<evidence type="ECO:0000313" key="4">
    <source>
        <dbReference type="EMBL" id="MBC6012721.1"/>
    </source>
</evidence>
<feature type="signal peptide" evidence="2">
    <location>
        <begin position="1"/>
        <end position="25"/>
    </location>
</feature>
<reference evidence="4 5" key="1">
    <citation type="submission" date="2020-08" db="EMBL/GenBank/DDBJ databases">
        <authorList>
            <person name="Liu C."/>
            <person name="Sun Q."/>
        </authorList>
    </citation>
    <scope>NUCLEOTIDE SEQUENCE [LARGE SCALE GENOMIC DNA]</scope>
    <source>
        <strain evidence="4 5">L34</strain>
    </source>
</reference>
<evidence type="ECO:0000256" key="2">
    <source>
        <dbReference type="SAM" id="SignalP"/>
    </source>
</evidence>
<dbReference type="NCBIfam" id="NF037970">
    <property type="entry name" value="vanZ_1"/>
    <property type="match status" value="1"/>
</dbReference>
<dbReference type="Pfam" id="PF04892">
    <property type="entry name" value="VanZ"/>
    <property type="match status" value="1"/>
</dbReference>